<protein>
    <submittedName>
        <fullName evidence="11">General secretion pathway protein C</fullName>
    </submittedName>
</protein>
<evidence type="ECO:0000256" key="7">
    <source>
        <dbReference type="ARBA" id="ARBA00022989"/>
    </source>
</evidence>
<dbReference type="AlphaFoldDB" id="A0A3M6QP78"/>
<keyword evidence="2" id="KW-0813">Transport</keyword>
<keyword evidence="8" id="KW-0472">Membrane</keyword>
<evidence type="ECO:0000256" key="9">
    <source>
        <dbReference type="SAM" id="MobiDB-lite"/>
    </source>
</evidence>
<dbReference type="GO" id="GO:0005886">
    <property type="term" value="C:plasma membrane"/>
    <property type="evidence" value="ECO:0007669"/>
    <property type="project" value="UniProtKB-SubCell"/>
</dbReference>
<name>A0A3M6QP78_9BURK</name>
<feature type="domain" description="Type II secretion system protein GspC N-terminal" evidence="10">
    <location>
        <begin position="18"/>
        <end position="116"/>
    </location>
</feature>
<evidence type="ECO:0000259" key="10">
    <source>
        <dbReference type="Pfam" id="PF11356"/>
    </source>
</evidence>
<keyword evidence="5" id="KW-0812">Transmembrane</keyword>
<keyword evidence="4" id="KW-0997">Cell inner membrane</keyword>
<keyword evidence="12" id="KW-1185">Reference proteome</keyword>
<comment type="subcellular location">
    <subcellularLocation>
        <location evidence="1">Cell inner membrane</location>
    </subcellularLocation>
</comment>
<evidence type="ECO:0000256" key="2">
    <source>
        <dbReference type="ARBA" id="ARBA00022448"/>
    </source>
</evidence>
<organism evidence="11 12">
    <name type="scientific">Corticibacter populi</name>
    <dbReference type="NCBI Taxonomy" id="1550736"/>
    <lineage>
        <taxon>Bacteria</taxon>
        <taxon>Pseudomonadati</taxon>
        <taxon>Pseudomonadota</taxon>
        <taxon>Betaproteobacteria</taxon>
        <taxon>Burkholderiales</taxon>
        <taxon>Comamonadaceae</taxon>
        <taxon>Corticibacter</taxon>
    </lineage>
</organism>
<feature type="region of interest" description="Disordered" evidence="9">
    <location>
        <begin position="157"/>
        <end position="191"/>
    </location>
</feature>
<proteinExistence type="predicted"/>
<evidence type="ECO:0000256" key="1">
    <source>
        <dbReference type="ARBA" id="ARBA00004533"/>
    </source>
</evidence>
<dbReference type="GO" id="GO:0015031">
    <property type="term" value="P:protein transport"/>
    <property type="evidence" value="ECO:0007669"/>
    <property type="project" value="UniProtKB-KW"/>
</dbReference>
<dbReference type="OrthoDB" id="9154044at2"/>
<keyword evidence="3" id="KW-1003">Cell membrane</keyword>
<dbReference type="Pfam" id="PF11356">
    <property type="entry name" value="T2SSC"/>
    <property type="match status" value="1"/>
</dbReference>
<evidence type="ECO:0000313" key="11">
    <source>
        <dbReference type="EMBL" id="RMX04846.1"/>
    </source>
</evidence>
<evidence type="ECO:0000256" key="5">
    <source>
        <dbReference type="ARBA" id="ARBA00022692"/>
    </source>
</evidence>
<feature type="compositionally biased region" description="Pro residues" evidence="9">
    <location>
        <begin position="181"/>
        <end position="191"/>
    </location>
</feature>
<comment type="caution">
    <text evidence="11">The sequence shown here is derived from an EMBL/GenBank/DDBJ whole genome shotgun (WGS) entry which is preliminary data.</text>
</comment>
<evidence type="ECO:0000256" key="3">
    <source>
        <dbReference type="ARBA" id="ARBA00022475"/>
    </source>
</evidence>
<evidence type="ECO:0000256" key="6">
    <source>
        <dbReference type="ARBA" id="ARBA00022927"/>
    </source>
</evidence>
<evidence type="ECO:0000313" key="12">
    <source>
        <dbReference type="Proteomes" id="UP000278006"/>
    </source>
</evidence>
<reference evidence="11 12" key="1">
    <citation type="submission" date="2018-10" db="EMBL/GenBank/DDBJ databases">
        <title>Draft genome of Cortibacter populi DSM10536.</title>
        <authorList>
            <person name="Bernier A.-M."/>
            <person name="Bernard K."/>
        </authorList>
    </citation>
    <scope>NUCLEOTIDE SEQUENCE [LARGE SCALE GENOMIC DNA]</scope>
    <source>
        <strain evidence="11 12">DSM 105136</strain>
    </source>
</reference>
<dbReference type="RefSeq" id="WP_122230150.1">
    <property type="nucleotide sequence ID" value="NZ_RDQO01000004.1"/>
</dbReference>
<dbReference type="EMBL" id="RDQO01000004">
    <property type="protein sequence ID" value="RMX04846.1"/>
    <property type="molecule type" value="Genomic_DNA"/>
</dbReference>
<dbReference type="Proteomes" id="UP000278006">
    <property type="component" value="Unassembled WGS sequence"/>
</dbReference>
<evidence type="ECO:0000256" key="4">
    <source>
        <dbReference type="ARBA" id="ARBA00022519"/>
    </source>
</evidence>
<keyword evidence="7" id="KW-1133">Transmembrane helix</keyword>
<keyword evidence="6" id="KW-0653">Protein transport</keyword>
<evidence type="ECO:0000256" key="8">
    <source>
        <dbReference type="ARBA" id="ARBA00023136"/>
    </source>
</evidence>
<accession>A0A3M6QP78</accession>
<gene>
    <name evidence="11" type="ORF">D8I35_13360</name>
</gene>
<dbReference type="InterPro" id="IPR024961">
    <property type="entry name" value="T2SS_GspC_N"/>
</dbReference>
<sequence>MRKPILQSLWMPRLTTVVIWALAAASVVFWTLRLQDMAGASAAVPVAQAALVADTQGLRKLLGAQAAPVALQAPSREATRYQLLGVLAGTTSQGGAAIIAVNGQPARPYRVGTRIGDGDGDDLYLQSLQGRQARLGASLDGPASVVLELPEFKPAAAAPTGTNIRPGPAPMVNRNTSLPPVGQPLVPPDDR</sequence>